<evidence type="ECO:0000256" key="3">
    <source>
        <dbReference type="ARBA" id="ARBA00022801"/>
    </source>
</evidence>
<name>A0ABQ3XKL1_9ACTN</name>
<sequence>MENAGVSRRQVLGGALAAAVPATAATAAAERPNILWIVSADNNPFLGAYGDTLARTPTIDRLAEQGVLYTNAFSSAPVCAPSRFAILTGMPPESCGPAEHMRAEGRIPEFLRGYPEYLRQAGYFTTNNDKTDYNAPYDAAKIWNLSGPFAHWRRRPANTPFLAVFNSMTTHESAVFTAGDGQTDPAAVRVPAYLPDTPRIRADRAHYYDLIARFDGEVAARLAELDADGLAEDTIVFYYSDNGGVLPAPSGTATTAACTPR</sequence>
<proteinExistence type="inferred from homology"/>
<evidence type="ECO:0000313" key="6">
    <source>
        <dbReference type="EMBL" id="GID59030.1"/>
    </source>
</evidence>
<dbReference type="InterPro" id="IPR024607">
    <property type="entry name" value="Sulfatase_CS"/>
</dbReference>
<evidence type="ECO:0000259" key="5">
    <source>
        <dbReference type="Pfam" id="PF00884"/>
    </source>
</evidence>
<comment type="similarity">
    <text evidence="1">Belongs to the sulfatase family.</text>
</comment>
<keyword evidence="4" id="KW-0106">Calcium</keyword>
<keyword evidence="2" id="KW-0479">Metal-binding</keyword>
<feature type="domain" description="Sulfatase N-terminal" evidence="5">
    <location>
        <begin position="151"/>
        <end position="246"/>
    </location>
</feature>
<dbReference type="PANTHER" id="PTHR42693:SF53">
    <property type="entry name" value="ENDO-4-O-SULFATASE"/>
    <property type="match status" value="1"/>
</dbReference>
<dbReference type="PANTHER" id="PTHR42693">
    <property type="entry name" value="ARYLSULFATASE FAMILY MEMBER"/>
    <property type="match status" value="1"/>
</dbReference>
<evidence type="ECO:0000256" key="4">
    <source>
        <dbReference type="ARBA" id="ARBA00022837"/>
    </source>
</evidence>
<comment type="caution">
    <text evidence="6">The sequence shown here is derived from an EMBL/GenBank/DDBJ whole genome shotgun (WGS) entry which is preliminary data.</text>
</comment>
<dbReference type="Gene3D" id="3.40.720.10">
    <property type="entry name" value="Alkaline Phosphatase, subunit A"/>
    <property type="match status" value="1"/>
</dbReference>
<gene>
    <name evidence="6" type="ORF">Aco03nite_074340</name>
</gene>
<evidence type="ECO:0000256" key="2">
    <source>
        <dbReference type="ARBA" id="ARBA00022723"/>
    </source>
</evidence>
<dbReference type="Pfam" id="PF00884">
    <property type="entry name" value="Sulfatase"/>
    <property type="match status" value="2"/>
</dbReference>
<dbReference type="EMBL" id="BOMG01000094">
    <property type="protein sequence ID" value="GID59030.1"/>
    <property type="molecule type" value="Genomic_DNA"/>
</dbReference>
<dbReference type="PROSITE" id="PS00523">
    <property type="entry name" value="SULFATASE_1"/>
    <property type="match status" value="1"/>
</dbReference>
<dbReference type="SUPFAM" id="SSF53649">
    <property type="entry name" value="Alkaline phosphatase-like"/>
    <property type="match status" value="1"/>
</dbReference>
<keyword evidence="7" id="KW-1185">Reference proteome</keyword>
<dbReference type="InterPro" id="IPR006311">
    <property type="entry name" value="TAT_signal"/>
</dbReference>
<dbReference type="Proteomes" id="UP000612282">
    <property type="component" value="Unassembled WGS sequence"/>
</dbReference>
<feature type="domain" description="Sulfatase N-terminal" evidence="5">
    <location>
        <begin position="32"/>
        <end position="132"/>
    </location>
</feature>
<dbReference type="PROSITE" id="PS51318">
    <property type="entry name" value="TAT"/>
    <property type="match status" value="1"/>
</dbReference>
<evidence type="ECO:0000256" key="1">
    <source>
        <dbReference type="ARBA" id="ARBA00008779"/>
    </source>
</evidence>
<evidence type="ECO:0000313" key="7">
    <source>
        <dbReference type="Proteomes" id="UP000612282"/>
    </source>
</evidence>
<dbReference type="InterPro" id="IPR017850">
    <property type="entry name" value="Alkaline_phosphatase_core_sf"/>
</dbReference>
<keyword evidence="3" id="KW-0378">Hydrolase</keyword>
<dbReference type="InterPro" id="IPR050738">
    <property type="entry name" value="Sulfatase"/>
</dbReference>
<dbReference type="InterPro" id="IPR000917">
    <property type="entry name" value="Sulfatase_N"/>
</dbReference>
<organism evidence="6 7">
    <name type="scientific">Actinoplanes couchii</name>
    <dbReference type="NCBI Taxonomy" id="403638"/>
    <lineage>
        <taxon>Bacteria</taxon>
        <taxon>Bacillati</taxon>
        <taxon>Actinomycetota</taxon>
        <taxon>Actinomycetes</taxon>
        <taxon>Micromonosporales</taxon>
        <taxon>Micromonosporaceae</taxon>
        <taxon>Actinoplanes</taxon>
    </lineage>
</organism>
<reference evidence="6 7" key="1">
    <citation type="submission" date="2021-01" db="EMBL/GenBank/DDBJ databases">
        <title>Whole genome shotgun sequence of Actinoplanes couchii NBRC 106145.</title>
        <authorList>
            <person name="Komaki H."/>
            <person name="Tamura T."/>
        </authorList>
    </citation>
    <scope>NUCLEOTIDE SEQUENCE [LARGE SCALE GENOMIC DNA]</scope>
    <source>
        <strain evidence="6 7">NBRC 106145</strain>
    </source>
</reference>
<protein>
    <recommendedName>
        <fullName evidence="5">Sulfatase N-terminal domain-containing protein</fullName>
    </recommendedName>
</protein>
<accession>A0ABQ3XKL1</accession>